<evidence type="ECO:0000313" key="3">
    <source>
        <dbReference type="Proteomes" id="UP000799778"/>
    </source>
</evidence>
<reference evidence="2" key="1">
    <citation type="journal article" date="2020" name="Stud. Mycol.">
        <title>101 Dothideomycetes genomes: a test case for predicting lifestyles and emergence of pathogens.</title>
        <authorList>
            <person name="Haridas S."/>
            <person name="Albert R."/>
            <person name="Binder M."/>
            <person name="Bloem J."/>
            <person name="Labutti K."/>
            <person name="Salamov A."/>
            <person name="Andreopoulos B."/>
            <person name="Baker S."/>
            <person name="Barry K."/>
            <person name="Bills G."/>
            <person name="Bluhm B."/>
            <person name="Cannon C."/>
            <person name="Castanera R."/>
            <person name="Culley D."/>
            <person name="Daum C."/>
            <person name="Ezra D."/>
            <person name="Gonzalez J."/>
            <person name="Henrissat B."/>
            <person name="Kuo A."/>
            <person name="Liang C."/>
            <person name="Lipzen A."/>
            <person name="Lutzoni F."/>
            <person name="Magnuson J."/>
            <person name="Mondo S."/>
            <person name="Nolan M."/>
            <person name="Ohm R."/>
            <person name="Pangilinan J."/>
            <person name="Park H.-J."/>
            <person name="Ramirez L."/>
            <person name="Alfaro M."/>
            <person name="Sun H."/>
            <person name="Tritt A."/>
            <person name="Yoshinaga Y."/>
            <person name="Zwiers L.-H."/>
            <person name="Turgeon B."/>
            <person name="Goodwin S."/>
            <person name="Spatafora J."/>
            <person name="Crous P."/>
            <person name="Grigoriev I."/>
        </authorList>
    </citation>
    <scope>NUCLEOTIDE SEQUENCE</scope>
    <source>
        <strain evidence="2">CBS 175.79</strain>
    </source>
</reference>
<feature type="region of interest" description="Disordered" evidence="1">
    <location>
        <begin position="1"/>
        <end position="23"/>
    </location>
</feature>
<dbReference type="RefSeq" id="XP_033389711.1">
    <property type="nucleotide sequence ID" value="XM_033533487.1"/>
</dbReference>
<organism evidence="2 3">
    <name type="scientific">Aaosphaeria arxii CBS 175.79</name>
    <dbReference type="NCBI Taxonomy" id="1450172"/>
    <lineage>
        <taxon>Eukaryota</taxon>
        <taxon>Fungi</taxon>
        <taxon>Dikarya</taxon>
        <taxon>Ascomycota</taxon>
        <taxon>Pezizomycotina</taxon>
        <taxon>Dothideomycetes</taxon>
        <taxon>Pleosporomycetidae</taxon>
        <taxon>Pleosporales</taxon>
        <taxon>Pleosporales incertae sedis</taxon>
        <taxon>Aaosphaeria</taxon>
    </lineage>
</organism>
<accession>A0A6A5Y733</accession>
<feature type="compositionally biased region" description="Low complexity" evidence="1">
    <location>
        <begin position="8"/>
        <end position="20"/>
    </location>
</feature>
<evidence type="ECO:0000256" key="1">
    <source>
        <dbReference type="SAM" id="MobiDB-lite"/>
    </source>
</evidence>
<dbReference type="OrthoDB" id="3793592at2759"/>
<name>A0A6A5Y733_9PLEO</name>
<dbReference type="EMBL" id="ML978066">
    <property type="protein sequence ID" value="KAF2021372.1"/>
    <property type="molecule type" value="Genomic_DNA"/>
</dbReference>
<keyword evidence="3" id="KW-1185">Reference proteome</keyword>
<proteinExistence type="predicted"/>
<dbReference type="Proteomes" id="UP000799778">
    <property type="component" value="Unassembled WGS sequence"/>
</dbReference>
<sequence>MSSSNYISSSTLPTSTTHTIQTKRKCNNTTVPCSTTPSMSTQVPKPAFYAKPFDRFVLKGGGAQHDIFRRFKIRPAEEEDFLIHWSQNRVNSGIFSRDEGGTLEFRISSSDASNLSKLGIGGREGCFKSGVQWTHVYDEEGVSWLTQVHWYDSDEWFPKV</sequence>
<evidence type="ECO:0000313" key="2">
    <source>
        <dbReference type="EMBL" id="KAF2021372.1"/>
    </source>
</evidence>
<dbReference type="AlphaFoldDB" id="A0A6A5Y733"/>
<protein>
    <submittedName>
        <fullName evidence="2">Uncharacterized protein</fullName>
    </submittedName>
</protein>
<gene>
    <name evidence="2" type="ORF">BU24DRAFT_487807</name>
</gene>
<dbReference type="GeneID" id="54290884"/>